<gene>
    <name evidence="2" type="ORF">ACFFQV_03680</name>
</gene>
<proteinExistence type="predicted"/>
<keyword evidence="1" id="KW-1133">Transmembrane helix</keyword>
<dbReference type="EMBL" id="JBHMBL010000001">
    <property type="protein sequence ID" value="MFB9641386.1"/>
    <property type="molecule type" value="Genomic_DNA"/>
</dbReference>
<accession>A0ABV5SPH9</accession>
<keyword evidence="1" id="KW-0472">Membrane</keyword>
<name>A0ABV5SPH9_9MICO</name>
<feature type="transmembrane region" description="Helical" evidence="1">
    <location>
        <begin position="20"/>
        <end position="45"/>
    </location>
</feature>
<dbReference type="Proteomes" id="UP001589667">
    <property type="component" value="Unassembled WGS sequence"/>
</dbReference>
<dbReference type="RefSeq" id="WP_157422987.1">
    <property type="nucleotide sequence ID" value="NZ_BAAANI010000006.1"/>
</dbReference>
<organism evidence="2 3">
    <name type="scientific">Agromyces lapidis</name>
    <dbReference type="NCBI Taxonomy" id="279574"/>
    <lineage>
        <taxon>Bacteria</taxon>
        <taxon>Bacillati</taxon>
        <taxon>Actinomycetota</taxon>
        <taxon>Actinomycetes</taxon>
        <taxon>Micrococcales</taxon>
        <taxon>Microbacteriaceae</taxon>
        <taxon>Agromyces</taxon>
    </lineage>
</organism>
<evidence type="ECO:0000256" key="1">
    <source>
        <dbReference type="SAM" id="Phobius"/>
    </source>
</evidence>
<keyword evidence="3" id="KW-1185">Reference proteome</keyword>
<reference evidence="2 3" key="1">
    <citation type="submission" date="2024-09" db="EMBL/GenBank/DDBJ databases">
        <authorList>
            <person name="Sun Q."/>
            <person name="Mori K."/>
        </authorList>
    </citation>
    <scope>NUCLEOTIDE SEQUENCE [LARGE SCALE GENOMIC DNA]</scope>
    <source>
        <strain evidence="2 3">JCM 14321</strain>
    </source>
</reference>
<protein>
    <submittedName>
        <fullName evidence="2">SHOCT domain-containing protein</fullName>
    </submittedName>
</protein>
<keyword evidence="1" id="KW-0812">Transmembrane</keyword>
<evidence type="ECO:0000313" key="3">
    <source>
        <dbReference type="Proteomes" id="UP001589667"/>
    </source>
</evidence>
<sequence length="113" mass="11978">MDEPFLPSPVAPDPFVAASGAFGTVFVLACLIVAGGIVVSIVLAIRNYNKARSAGHDPFTLQTDLATRALDSELLAPKQTLEQRLAELDDLATRGVITSEERAAARTELLSGR</sequence>
<comment type="caution">
    <text evidence="2">The sequence shown here is derived from an EMBL/GenBank/DDBJ whole genome shotgun (WGS) entry which is preliminary data.</text>
</comment>
<evidence type="ECO:0000313" key="2">
    <source>
        <dbReference type="EMBL" id="MFB9641386.1"/>
    </source>
</evidence>